<accession>A0A1Z3N7T6</accession>
<name>A0A1Z3N7T6_BDEBC</name>
<dbReference type="EMBL" id="CP020946">
    <property type="protein sequence ID" value="ASD63481.1"/>
    <property type="molecule type" value="Genomic_DNA"/>
</dbReference>
<dbReference type="GO" id="GO:0008233">
    <property type="term" value="F:peptidase activity"/>
    <property type="evidence" value="ECO:0007669"/>
    <property type="project" value="UniProtKB-KW"/>
</dbReference>
<keyword evidence="2" id="KW-0645">Protease</keyword>
<gene>
    <name evidence="2" type="ORF">B9G79_07810</name>
</gene>
<feature type="domain" description="YtkA-like" evidence="1">
    <location>
        <begin position="71"/>
        <end position="121"/>
    </location>
</feature>
<reference evidence="2 3" key="1">
    <citation type="submission" date="2017-04" db="EMBL/GenBank/DDBJ databases">
        <title>Whole genome sequence of Bdellovibrio bacteriovorus strain SSB218315.</title>
        <authorList>
            <person name="Oyedara O."/>
            <person name="Rodriguez-Perez M.A."/>
        </authorList>
    </citation>
    <scope>NUCLEOTIDE SEQUENCE [LARGE SCALE GENOMIC DNA]</scope>
    <source>
        <strain evidence="2 3">SSB218315</strain>
    </source>
</reference>
<dbReference type="RefSeq" id="WP_088565017.1">
    <property type="nucleotide sequence ID" value="NZ_CP020946.1"/>
</dbReference>
<protein>
    <submittedName>
        <fullName evidence="2">Serine protease spb1</fullName>
    </submittedName>
</protein>
<dbReference type="Proteomes" id="UP000197003">
    <property type="component" value="Chromosome"/>
</dbReference>
<dbReference type="AlphaFoldDB" id="A0A1Z3N7T6"/>
<sequence>MKYLIVFLALTLCACARPDYLPEATAVNNEQNDPQSNCAILFNKENICAELLWKQAPTSTDFSEFELRFNASIPAENLSVILWMPSMGHGSSPVKIESLGDGKFRVFNVFFIMPGDWEIRIVLKDSQATLDQAHVPLVVP</sequence>
<dbReference type="PROSITE" id="PS51257">
    <property type="entry name" value="PROKAR_LIPOPROTEIN"/>
    <property type="match status" value="1"/>
</dbReference>
<evidence type="ECO:0000313" key="2">
    <source>
        <dbReference type="EMBL" id="ASD63481.1"/>
    </source>
</evidence>
<evidence type="ECO:0000259" key="1">
    <source>
        <dbReference type="Pfam" id="PF13115"/>
    </source>
</evidence>
<keyword evidence="2" id="KW-0378">Hydrolase</keyword>
<dbReference type="Pfam" id="PF13115">
    <property type="entry name" value="YtkA"/>
    <property type="match status" value="1"/>
</dbReference>
<evidence type="ECO:0000313" key="3">
    <source>
        <dbReference type="Proteomes" id="UP000197003"/>
    </source>
</evidence>
<dbReference type="InterPro" id="IPR032693">
    <property type="entry name" value="YtkA-like_dom"/>
</dbReference>
<proteinExistence type="predicted"/>
<dbReference type="OrthoDB" id="5298770at2"/>
<dbReference type="GO" id="GO:0006508">
    <property type="term" value="P:proteolysis"/>
    <property type="evidence" value="ECO:0007669"/>
    <property type="project" value="UniProtKB-KW"/>
</dbReference>
<organism evidence="2 3">
    <name type="scientific">Bdellovibrio bacteriovorus</name>
    <dbReference type="NCBI Taxonomy" id="959"/>
    <lineage>
        <taxon>Bacteria</taxon>
        <taxon>Pseudomonadati</taxon>
        <taxon>Bdellovibrionota</taxon>
        <taxon>Bdellovibrionia</taxon>
        <taxon>Bdellovibrionales</taxon>
        <taxon>Pseudobdellovibrionaceae</taxon>
        <taxon>Bdellovibrio</taxon>
    </lineage>
</organism>